<gene>
    <name evidence="2" type="ORF">KGQ19_11580</name>
</gene>
<keyword evidence="1" id="KW-1133">Transmembrane helix</keyword>
<feature type="transmembrane region" description="Helical" evidence="1">
    <location>
        <begin position="76"/>
        <end position="97"/>
    </location>
</feature>
<reference evidence="2 3" key="1">
    <citation type="submission" date="2020-02" db="EMBL/GenBank/DDBJ databases">
        <title>Acidophilic actinobacteria isolated from forest soil.</title>
        <authorList>
            <person name="Golinska P."/>
        </authorList>
    </citation>
    <scope>NUCLEOTIDE SEQUENCE [LARGE SCALE GENOMIC DNA]</scope>
    <source>
        <strain evidence="2 3">NL8</strain>
    </source>
</reference>
<sequence>MTTETRTRFYHRRAPGDLIFLATLIIAVIIVAHIVFVLLNANGGNDIVSTDGDWASWLATWFLNLFTPSSHDLNVVLNYGIAALFYLVVGGILRRVINDL</sequence>
<evidence type="ECO:0000313" key="2">
    <source>
        <dbReference type="EMBL" id="MBS2547511.1"/>
    </source>
</evidence>
<organism evidence="2 3">
    <name type="scientific">Catenulispora pinistramenti</name>
    <dbReference type="NCBI Taxonomy" id="2705254"/>
    <lineage>
        <taxon>Bacteria</taxon>
        <taxon>Bacillati</taxon>
        <taxon>Actinomycetota</taxon>
        <taxon>Actinomycetes</taxon>
        <taxon>Catenulisporales</taxon>
        <taxon>Catenulisporaceae</taxon>
        <taxon>Catenulispora</taxon>
    </lineage>
</organism>
<feature type="transmembrane region" description="Helical" evidence="1">
    <location>
        <begin position="18"/>
        <end position="39"/>
    </location>
</feature>
<dbReference type="EMBL" id="JAAFYZ010000029">
    <property type="protein sequence ID" value="MBS2547511.1"/>
    <property type="molecule type" value="Genomic_DNA"/>
</dbReference>
<dbReference type="RefSeq" id="WP_212009097.1">
    <property type="nucleotide sequence ID" value="NZ_JAAFYZ010000029.1"/>
</dbReference>
<name>A0ABS5KNB0_9ACTN</name>
<keyword evidence="1" id="KW-0812">Transmembrane</keyword>
<evidence type="ECO:0000256" key="1">
    <source>
        <dbReference type="SAM" id="Phobius"/>
    </source>
</evidence>
<evidence type="ECO:0000313" key="3">
    <source>
        <dbReference type="Proteomes" id="UP000730482"/>
    </source>
</evidence>
<proteinExistence type="predicted"/>
<keyword evidence="1" id="KW-0472">Membrane</keyword>
<keyword evidence="3" id="KW-1185">Reference proteome</keyword>
<comment type="caution">
    <text evidence="2">The sequence shown here is derived from an EMBL/GenBank/DDBJ whole genome shotgun (WGS) entry which is preliminary data.</text>
</comment>
<dbReference type="Proteomes" id="UP000730482">
    <property type="component" value="Unassembled WGS sequence"/>
</dbReference>
<accession>A0ABS5KNB0</accession>
<protein>
    <submittedName>
        <fullName evidence="2">Uncharacterized protein</fullName>
    </submittedName>
</protein>